<protein>
    <submittedName>
        <fullName evidence="2">Uncharacterized protein</fullName>
    </submittedName>
</protein>
<keyword evidence="3" id="KW-1185">Reference proteome</keyword>
<gene>
    <name evidence="2" type="primary">Cnig_chr_IV.g16133</name>
    <name evidence="2" type="ORF">B9Z55_016133</name>
</gene>
<evidence type="ECO:0000313" key="3">
    <source>
        <dbReference type="Proteomes" id="UP000230233"/>
    </source>
</evidence>
<reference evidence="3" key="1">
    <citation type="submission" date="2017-10" db="EMBL/GenBank/DDBJ databases">
        <title>Rapid genome shrinkage in a self-fertile nematode reveals novel sperm competition proteins.</title>
        <authorList>
            <person name="Yin D."/>
            <person name="Schwarz E.M."/>
            <person name="Thomas C.G."/>
            <person name="Felde R.L."/>
            <person name="Korf I.F."/>
            <person name="Cutter A.D."/>
            <person name="Schartner C.M."/>
            <person name="Ralston E.J."/>
            <person name="Meyer B.J."/>
            <person name="Haag E.S."/>
        </authorList>
    </citation>
    <scope>NUCLEOTIDE SEQUENCE [LARGE SCALE GENOMIC DNA]</scope>
    <source>
        <strain evidence="3">JU1422</strain>
    </source>
</reference>
<feature type="region of interest" description="Disordered" evidence="1">
    <location>
        <begin position="29"/>
        <end position="67"/>
    </location>
</feature>
<organism evidence="2 3">
    <name type="scientific">Caenorhabditis nigoni</name>
    <dbReference type="NCBI Taxonomy" id="1611254"/>
    <lineage>
        <taxon>Eukaryota</taxon>
        <taxon>Metazoa</taxon>
        <taxon>Ecdysozoa</taxon>
        <taxon>Nematoda</taxon>
        <taxon>Chromadorea</taxon>
        <taxon>Rhabditida</taxon>
        <taxon>Rhabditina</taxon>
        <taxon>Rhabditomorpha</taxon>
        <taxon>Rhabditoidea</taxon>
        <taxon>Rhabditidae</taxon>
        <taxon>Peloderinae</taxon>
        <taxon>Caenorhabditis</taxon>
    </lineage>
</organism>
<dbReference type="Proteomes" id="UP000230233">
    <property type="component" value="Chromosome IV"/>
</dbReference>
<dbReference type="AlphaFoldDB" id="A0A2G5UDE3"/>
<feature type="compositionally biased region" description="Polar residues" evidence="1">
    <location>
        <begin position="51"/>
        <end position="67"/>
    </location>
</feature>
<accession>A0A2G5UDE3</accession>
<comment type="caution">
    <text evidence="2">The sequence shown here is derived from an EMBL/GenBank/DDBJ whole genome shotgun (WGS) entry which is preliminary data.</text>
</comment>
<dbReference type="EMBL" id="PDUG01000004">
    <property type="protein sequence ID" value="PIC37540.1"/>
    <property type="molecule type" value="Genomic_DNA"/>
</dbReference>
<sequence>MHNVCYKPPSDMEGEFYSPIVYLKSIYSTGSSGTAKRPSDNANAVGPQPKRQCQQPSTSNQTAQPTL</sequence>
<proteinExistence type="predicted"/>
<evidence type="ECO:0000256" key="1">
    <source>
        <dbReference type="SAM" id="MobiDB-lite"/>
    </source>
</evidence>
<name>A0A2G5UDE3_9PELO</name>
<evidence type="ECO:0000313" key="2">
    <source>
        <dbReference type="EMBL" id="PIC37540.1"/>
    </source>
</evidence>